<dbReference type="GO" id="GO:0005524">
    <property type="term" value="F:ATP binding"/>
    <property type="evidence" value="ECO:0007669"/>
    <property type="project" value="InterPro"/>
</dbReference>
<feature type="compositionally biased region" description="Low complexity" evidence="1">
    <location>
        <begin position="632"/>
        <end position="646"/>
    </location>
</feature>
<dbReference type="Gene3D" id="1.10.510.10">
    <property type="entry name" value="Transferase(Phosphotransferase) domain 1"/>
    <property type="match status" value="1"/>
</dbReference>
<keyword evidence="4" id="KW-1185">Reference proteome</keyword>
<evidence type="ECO:0000313" key="3">
    <source>
        <dbReference type="EMBL" id="NML15360.1"/>
    </source>
</evidence>
<feature type="region of interest" description="Disordered" evidence="1">
    <location>
        <begin position="612"/>
        <end position="680"/>
    </location>
</feature>
<gene>
    <name evidence="3" type="ORF">HHL10_10245</name>
</gene>
<dbReference type="PROSITE" id="PS50011">
    <property type="entry name" value="PROTEIN_KINASE_DOM"/>
    <property type="match status" value="1"/>
</dbReference>
<evidence type="ECO:0000259" key="2">
    <source>
        <dbReference type="PROSITE" id="PS50011"/>
    </source>
</evidence>
<feature type="domain" description="Protein kinase" evidence="2">
    <location>
        <begin position="22"/>
        <end position="290"/>
    </location>
</feature>
<dbReference type="InterPro" id="IPR011009">
    <property type="entry name" value="Kinase-like_dom_sf"/>
</dbReference>
<feature type="compositionally biased region" description="Low complexity" evidence="1">
    <location>
        <begin position="317"/>
        <end position="351"/>
    </location>
</feature>
<dbReference type="RefSeq" id="WP_169160277.1">
    <property type="nucleotide sequence ID" value="NZ_JABBFW010000006.1"/>
</dbReference>
<dbReference type="InterPro" id="IPR000719">
    <property type="entry name" value="Prot_kinase_dom"/>
</dbReference>
<feature type="region of interest" description="Disordered" evidence="1">
    <location>
        <begin position="273"/>
        <end position="355"/>
    </location>
</feature>
<comment type="caution">
    <text evidence="3">The sequence shown here is derived from an EMBL/GenBank/DDBJ whole genome shotgun (WGS) entry which is preliminary data.</text>
</comment>
<proteinExistence type="predicted"/>
<dbReference type="AlphaFoldDB" id="A0A848FAX8"/>
<feature type="compositionally biased region" description="Low complexity" evidence="1">
    <location>
        <begin position="553"/>
        <end position="573"/>
    </location>
</feature>
<evidence type="ECO:0000256" key="1">
    <source>
        <dbReference type="SAM" id="MobiDB-lite"/>
    </source>
</evidence>
<feature type="compositionally biased region" description="Pro residues" evidence="1">
    <location>
        <begin position="647"/>
        <end position="659"/>
    </location>
</feature>
<dbReference type="SUPFAM" id="SSF56112">
    <property type="entry name" value="Protein kinase-like (PK-like)"/>
    <property type="match status" value="1"/>
</dbReference>
<reference evidence="3 4" key="1">
    <citation type="submission" date="2020-04" db="EMBL/GenBank/DDBJ databases">
        <title>Azohydromonas sp. isolated from soil.</title>
        <authorList>
            <person name="Dahal R.H."/>
        </authorList>
    </citation>
    <scope>NUCLEOTIDE SEQUENCE [LARGE SCALE GENOMIC DNA]</scope>
    <source>
        <strain evidence="3 4">G-1-1-14</strain>
    </source>
</reference>
<dbReference type="SMART" id="SM00220">
    <property type="entry name" value="S_TKc"/>
    <property type="match status" value="1"/>
</dbReference>
<feature type="compositionally biased region" description="Low complexity" evidence="1">
    <location>
        <begin position="470"/>
        <end position="484"/>
    </location>
</feature>
<protein>
    <recommendedName>
        <fullName evidence="2">Protein kinase domain-containing protein</fullName>
    </recommendedName>
</protein>
<dbReference type="EMBL" id="JABBFW010000006">
    <property type="protein sequence ID" value="NML15360.1"/>
    <property type="molecule type" value="Genomic_DNA"/>
</dbReference>
<organism evidence="3 4">
    <name type="scientific">Azohydromonas caseinilytica</name>
    <dbReference type="NCBI Taxonomy" id="2728836"/>
    <lineage>
        <taxon>Bacteria</taxon>
        <taxon>Pseudomonadati</taxon>
        <taxon>Pseudomonadota</taxon>
        <taxon>Betaproteobacteria</taxon>
        <taxon>Burkholderiales</taxon>
        <taxon>Sphaerotilaceae</taxon>
        <taxon>Azohydromonas</taxon>
    </lineage>
</organism>
<dbReference type="GO" id="GO:0004672">
    <property type="term" value="F:protein kinase activity"/>
    <property type="evidence" value="ECO:0007669"/>
    <property type="project" value="InterPro"/>
</dbReference>
<evidence type="ECO:0000313" key="4">
    <source>
        <dbReference type="Proteomes" id="UP000574067"/>
    </source>
</evidence>
<feature type="compositionally biased region" description="Low complexity" evidence="1">
    <location>
        <begin position="664"/>
        <end position="680"/>
    </location>
</feature>
<sequence length="719" mass="72728">MTPPDAPTSPAARAVGSSLAGCTIEAVLHAGPVCTVYRVRDGAGPPGAGRFALKEYAPQALCERDQAGLPRLRQPDDPAAQAAFDAGRTAFVEELRMLSRLHLPGLVPVLQIREDHDGPCGLMPLLPGGPLQRLPIPQSDDALHAQLLALLEPLAQLHAVGVVHGALHGRQLLWAPRQAPVLLGFSLAARALGRPREGASPPEAGAQSAHLPQGPWSDLYALAAMVLGQLSGQAWSGAPTAAGVGAVLEQALGPTPETAKRHVLVKALQSCLLPSPSERPPHAGALRELLGGGPARASHAAPSQPHPHSHPHPDPQSHPQQPGAGAPEHAAAAARTAPGAAPGGVPVRTPGAGHGVPAAVRSAGFVMPALPPRRSDNRRMVMVSLLLAVGCGVTGWWARDLWQQERERHRVDHLLVTAAAQAPAQPGWTSAAAALPALDDAVAARVAAAEAAATAALQATAARTQAVAAELPAQADAPEPQAAQTLAEAPSQPQSSGPATPPATQPAIAGVVAPAVGPATAPVQTVAAPQATEQPPLKVAAARQKAATPSDIPAQSGAAPQAAQEPAVQVAAAPNPPAPVAAPLQAAVEQGAVHEARDKPAPDVAVAPARPAPERAVAGEGAARQAPDKAAVKGAAAPAAAERPAAKAPPRPSAKPAPAPVRTAKAPGPAPARSGPPRNACASLTKYALLQCMQRQCSQAAARRHPQCQRLLNDNVLSS</sequence>
<feature type="region of interest" description="Disordered" evidence="1">
    <location>
        <begin position="527"/>
        <end position="576"/>
    </location>
</feature>
<name>A0A848FAX8_9BURK</name>
<accession>A0A848FAX8</accession>
<feature type="region of interest" description="Disordered" evidence="1">
    <location>
        <begin position="470"/>
        <end position="505"/>
    </location>
</feature>
<dbReference type="Proteomes" id="UP000574067">
    <property type="component" value="Unassembled WGS sequence"/>
</dbReference>